<sequence>MFDNEPSAESQGKAIDTTVDMTLAELFGGQDELRALFEKKVGVDEMGGLVIEAVKIVDPDTIRFSVKGTVDEWATGEWAAGTAVEATYFDCSGSMHGHDLDALVASENIGQTFWFTTFVSEQRPAEAGGGTKLESVLVHAKEKGFTRIRIVSDGFFENSGTLPQRRIRIDGMAIELVIRSG</sequence>
<reference evidence="1" key="1">
    <citation type="journal article" date="2015" name="Nature">
        <title>Complex archaea that bridge the gap between prokaryotes and eukaryotes.</title>
        <authorList>
            <person name="Spang A."/>
            <person name="Saw J.H."/>
            <person name="Jorgensen S.L."/>
            <person name="Zaremba-Niedzwiedzka K."/>
            <person name="Martijn J."/>
            <person name="Lind A.E."/>
            <person name="van Eijk R."/>
            <person name="Schleper C."/>
            <person name="Guy L."/>
            <person name="Ettema T.J."/>
        </authorList>
    </citation>
    <scope>NUCLEOTIDE SEQUENCE</scope>
</reference>
<protein>
    <submittedName>
        <fullName evidence="1">Uncharacterized protein</fullName>
    </submittedName>
</protein>
<evidence type="ECO:0000313" key="1">
    <source>
        <dbReference type="EMBL" id="KKN88766.1"/>
    </source>
</evidence>
<dbReference type="AlphaFoldDB" id="A0A0F9WRC6"/>
<gene>
    <name evidence="1" type="ORF">LCGC14_0243730</name>
</gene>
<organism evidence="1">
    <name type="scientific">marine sediment metagenome</name>
    <dbReference type="NCBI Taxonomy" id="412755"/>
    <lineage>
        <taxon>unclassified sequences</taxon>
        <taxon>metagenomes</taxon>
        <taxon>ecological metagenomes</taxon>
    </lineage>
</organism>
<proteinExistence type="predicted"/>
<name>A0A0F9WRC6_9ZZZZ</name>
<comment type="caution">
    <text evidence="1">The sequence shown here is derived from an EMBL/GenBank/DDBJ whole genome shotgun (WGS) entry which is preliminary data.</text>
</comment>
<dbReference type="EMBL" id="LAZR01000125">
    <property type="protein sequence ID" value="KKN88766.1"/>
    <property type="molecule type" value="Genomic_DNA"/>
</dbReference>
<accession>A0A0F9WRC6</accession>